<dbReference type="Gene3D" id="3.40.50.720">
    <property type="entry name" value="NAD(P)-binding Rossmann-like Domain"/>
    <property type="match status" value="2"/>
</dbReference>
<dbReference type="InterPro" id="IPR006139">
    <property type="entry name" value="D-isomer_2_OHA_DH_cat_dom"/>
</dbReference>
<dbReference type="GO" id="GO:0008652">
    <property type="term" value="P:amino acid biosynthetic process"/>
    <property type="evidence" value="ECO:0007669"/>
    <property type="project" value="UniProtKB-KW"/>
</dbReference>
<dbReference type="InterPro" id="IPR029752">
    <property type="entry name" value="D-isomer_DH_CS1"/>
</dbReference>
<organism evidence="8 9">
    <name type="scientific">Ramlibacter agri</name>
    <dbReference type="NCBI Taxonomy" id="2728837"/>
    <lineage>
        <taxon>Bacteria</taxon>
        <taxon>Pseudomonadati</taxon>
        <taxon>Pseudomonadota</taxon>
        <taxon>Betaproteobacteria</taxon>
        <taxon>Burkholderiales</taxon>
        <taxon>Comamonadaceae</taxon>
        <taxon>Ramlibacter</taxon>
    </lineage>
</organism>
<feature type="domain" description="D-isomer specific 2-hydroxyacid dehydrogenase NAD-binding" evidence="7">
    <location>
        <begin position="114"/>
        <end position="286"/>
    </location>
</feature>
<dbReference type="InterPro" id="IPR050857">
    <property type="entry name" value="D-2-hydroxyacid_DH"/>
</dbReference>
<reference evidence="8 9" key="1">
    <citation type="submission" date="2020-04" db="EMBL/GenBank/DDBJ databases">
        <title>Ramlibacter sp. G-1-2-2 isolated from soil.</title>
        <authorList>
            <person name="Dahal R.H."/>
        </authorList>
    </citation>
    <scope>NUCLEOTIDE SEQUENCE [LARGE SCALE GENOMIC DNA]</scope>
    <source>
        <strain evidence="8 9">G-1-2-2</strain>
    </source>
</reference>
<dbReference type="GO" id="GO:0016616">
    <property type="term" value="F:oxidoreductase activity, acting on the CH-OH group of donors, NAD or NADP as acceptor"/>
    <property type="evidence" value="ECO:0007669"/>
    <property type="project" value="InterPro"/>
</dbReference>
<keyword evidence="4" id="KW-0520">NAD</keyword>
<name>A0A848GW26_9BURK</name>
<evidence type="ECO:0000256" key="4">
    <source>
        <dbReference type="ARBA" id="ARBA00023027"/>
    </source>
</evidence>
<sequence length="324" mass="34811">MKLAILDDYLGVALGLADWSAVARRCEIVVFDRPLASEDEAVAALADVDIVCTLRERMPFPRSLIARLPKLKYIAVTGMRYDTVDTAAAAERGIPVSNSEVSRGGGGVSELAWGLVLAAARHIAHEDAVMRRGGWQTRVGFTLRGKTLGILGLGRIGSRMAAYAQAFEMKVLAWSPHLTPERASASGAGCAGLDELLRGSDVVTVHLPLAEGTRGLIGARELALMKPEALLVNTSRAAIVDQQALLDALRERRIGGAGLDVYEAEPLPADHPLRGLDNTVLTPHIGYFTRDMLRVYYEDAVEAILAFLDGAPVRVVNAEALARR</sequence>
<evidence type="ECO:0000259" key="7">
    <source>
        <dbReference type="Pfam" id="PF02826"/>
    </source>
</evidence>
<comment type="caution">
    <text evidence="8">The sequence shown here is derived from an EMBL/GenBank/DDBJ whole genome shotgun (WGS) entry which is preliminary data.</text>
</comment>
<keyword evidence="2" id="KW-0028">Amino-acid biosynthesis</keyword>
<evidence type="ECO:0000313" key="8">
    <source>
        <dbReference type="EMBL" id="NML42815.1"/>
    </source>
</evidence>
<dbReference type="SUPFAM" id="SSF51735">
    <property type="entry name" value="NAD(P)-binding Rossmann-fold domains"/>
    <property type="match status" value="1"/>
</dbReference>
<dbReference type="InterPro" id="IPR029753">
    <property type="entry name" value="D-isomer_DH_CS"/>
</dbReference>
<gene>
    <name evidence="8" type="ORF">HHL11_03560</name>
</gene>
<dbReference type="Pfam" id="PF00389">
    <property type="entry name" value="2-Hacid_dh"/>
    <property type="match status" value="1"/>
</dbReference>
<protein>
    <submittedName>
        <fullName evidence="8">D-2-hydroxyacid dehydrogenase family protein</fullName>
    </submittedName>
</protein>
<comment type="similarity">
    <text evidence="1 5">Belongs to the D-isomer specific 2-hydroxyacid dehydrogenase family.</text>
</comment>
<dbReference type="FunFam" id="3.40.50.720:FF:000203">
    <property type="entry name" value="D-3-phosphoglycerate dehydrogenase (SerA)"/>
    <property type="match status" value="1"/>
</dbReference>
<evidence type="ECO:0000259" key="6">
    <source>
        <dbReference type="Pfam" id="PF00389"/>
    </source>
</evidence>
<dbReference type="PANTHER" id="PTHR42789">
    <property type="entry name" value="D-ISOMER SPECIFIC 2-HYDROXYACID DEHYDROGENASE FAMILY PROTEIN (AFU_ORTHOLOGUE AFUA_6G10090)"/>
    <property type="match status" value="1"/>
</dbReference>
<evidence type="ECO:0000313" key="9">
    <source>
        <dbReference type="Proteomes" id="UP000541185"/>
    </source>
</evidence>
<dbReference type="InterPro" id="IPR006140">
    <property type="entry name" value="D-isomer_DH_NAD-bd"/>
</dbReference>
<evidence type="ECO:0000256" key="5">
    <source>
        <dbReference type="RuleBase" id="RU003719"/>
    </source>
</evidence>
<feature type="domain" description="D-isomer specific 2-hydroxyacid dehydrogenase catalytic" evidence="6">
    <location>
        <begin position="25"/>
        <end position="314"/>
    </location>
</feature>
<dbReference type="PANTHER" id="PTHR42789:SF1">
    <property type="entry name" value="D-ISOMER SPECIFIC 2-HYDROXYACID DEHYDROGENASE FAMILY PROTEIN (AFU_ORTHOLOGUE AFUA_6G10090)"/>
    <property type="match status" value="1"/>
</dbReference>
<dbReference type="GO" id="GO:0051287">
    <property type="term" value="F:NAD binding"/>
    <property type="evidence" value="ECO:0007669"/>
    <property type="project" value="InterPro"/>
</dbReference>
<evidence type="ECO:0000256" key="1">
    <source>
        <dbReference type="ARBA" id="ARBA00005854"/>
    </source>
</evidence>
<dbReference type="Pfam" id="PF02826">
    <property type="entry name" value="2-Hacid_dh_C"/>
    <property type="match status" value="1"/>
</dbReference>
<dbReference type="InterPro" id="IPR036291">
    <property type="entry name" value="NAD(P)-bd_dom_sf"/>
</dbReference>
<accession>A0A848GW26</accession>
<dbReference type="PROSITE" id="PS00670">
    <property type="entry name" value="D_2_HYDROXYACID_DH_2"/>
    <property type="match status" value="1"/>
</dbReference>
<dbReference type="AlphaFoldDB" id="A0A848GW26"/>
<dbReference type="RefSeq" id="WP_169417067.1">
    <property type="nucleotide sequence ID" value="NZ_JABBFX010000001.1"/>
</dbReference>
<dbReference type="CDD" id="cd12169">
    <property type="entry name" value="PGDH_like_1"/>
    <property type="match status" value="1"/>
</dbReference>
<keyword evidence="3 5" id="KW-0560">Oxidoreductase</keyword>
<evidence type="ECO:0000256" key="3">
    <source>
        <dbReference type="ARBA" id="ARBA00023002"/>
    </source>
</evidence>
<dbReference type="PROSITE" id="PS00065">
    <property type="entry name" value="D_2_HYDROXYACID_DH_1"/>
    <property type="match status" value="1"/>
</dbReference>
<dbReference type="EMBL" id="JABBFX010000001">
    <property type="protein sequence ID" value="NML42815.1"/>
    <property type="molecule type" value="Genomic_DNA"/>
</dbReference>
<keyword evidence="9" id="KW-1185">Reference proteome</keyword>
<dbReference type="SUPFAM" id="SSF52283">
    <property type="entry name" value="Formate/glycerate dehydrogenase catalytic domain-like"/>
    <property type="match status" value="1"/>
</dbReference>
<evidence type="ECO:0000256" key="2">
    <source>
        <dbReference type="ARBA" id="ARBA00022605"/>
    </source>
</evidence>
<proteinExistence type="inferred from homology"/>
<dbReference type="Proteomes" id="UP000541185">
    <property type="component" value="Unassembled WGS sequence"/>
</dbReference>